<dbReference type="AlphaFoldDB" id="A0A1I7ZCF5"/>
<organism evidence="1 2">
    <name type="scientific">Steinernema glaseri</name>
    <dbReference type="NCBI Taxonomy" id="37863"/>
    <lineage>
        <taxon>Eukaryota</taxon>
        <taxon>Metazoa</taxon>
        <taxon>Ecdysozoa</taxon>
        <taxon>Nematoda</taxon>
        <taxon>Chromadorea</taxon>
        <taxon>Rhabditida</taxon>
        <taxon>Tylenchina</taxon>
        <taxon>Panagrolaimomorpha</taxon>
        <taxon>Strongyloidoidea</taxon>
        <taxon>Steinernematidae</taxon>
        <taxon>Steinernema</taxon>
    </lineage>
</organism>
<name>A0A1I7ZCF5_9BILA</name>
<sequence>MQQICRQKVDLIALSGSPKNCVAVSPFFDVVSLAALLRKPRAPSARPCPGSPDHGDPYRLLSALSPASSSPMDLLRALLLLVFVATVFGASCSSSQYCPVGWSVKRREDRSAMTCEATDPSRKCPKPFACVRSHCELSFCCANQKILERMRAAEEEAAEDSDDEL</sequence>
<proteinExistence type="predicted"/>
<keyword evidence="1" id="KW-1185">Reference proteome</keyword>
<accession>A0A1I7ZCF5</accession>
<dbReference type="Proteomes" id="UP000095287">
    <property type="component" value="Unplaced"/>
</dbReference>
<reference evidence="2" key="1">
    <citation type="submission" date="2016-11" db="UniProtKB">
        <authorList>
            <consortium name="WormBaseParasite"/>
        </authorList>
    </citation>
    <scope>IDENTIFICATION</scope>
</reference>
<evidence type="ECO:0000313" key="2">
    <source>
        <dbReference type="WBParaSite" id="L893_g25125.t1"/>
    </source>
</evidence>
<dbReference type="WBParaSite" id="L893_g25125.t1">
    <property type="protein sequence ID" value="L893_g25125.t1"/>
    <property type="gene ID" value="L893_g25125"/>
</dbReference>
<protein>
    <submittedName>
        <fullName evidence="2">WAP domain-containing protein</fullName>
    </submittedName>
</protein>
<evidence type="ECO:0000313" key="1">
    <source>
        <dbReference type="Proteomes" id="UP000095287"/>
    </source>
</evidence>